<dbReference type="GO" id="GO:0005634">
    <property type="term" value="C:nucleus"/>
    <property type="evidence" value="ECO:0007669"/>
    <property type="project" value="UniProtKB-SubCell"/>
</dbReference>
<evidence type="ECO:0000256" key="3">
    <source>
        <dbReference type="ARBA" id="ARBA00023242"/>
    </source>
</evidence>
<keyword evidence="7" id="KW-1185">Reference proteome</keyword>
<dbReference type="InterPro" id="IPR033467">
    <property type="entry name" value="Tesmin/TSO1-like_CXC"/>
</dbReference>
<dbReference type="AlphaFoldDB" id="A0A9N8HMJ4"/>
<evidence type="ECO:0000256" key="2">
    <source>
        <dbReference type="ARBA" id="ARBA00007267"/>
    </source>
</evidence>
<dbReference type="PANTHER" id="PTHR12446:SF34">
    <property type="entry name" value="PROTEIN LIN-54 HOMOLOG"/>
    <property type="match status" value="1"/>
</dbReference>
<evidence type="ECO:0000313" key="6">
    <source>
        <dbReference type="EMBL" id="CAB9515953.1"/>
    </source>
</evidence>
<feature type="region of interest" description="Disordered" evidence="4">
    <location>
        <begin position="417"/>
        <end position="451"/>
    </location>
</feature>
<evidence type="ECO:0000256" key="1">
    <source>
        <dbReference type="ARBA" id="ARBA00004123"/>
    </source>
</evidence>
<reference evidence="6" key="1">
    <citation type="submission" date="2020-06" db="EMBL/GenBank/DDBJ databases">
        <authorList>
            <consortium name="Plant Systems Biology data submission"/>
        </authorList>
    </citation>
    <scope>NUCLEOTIDE SEQUENCE</scope>
    <source>
        <strain evidence="6">D6</strain>
    </source>
</reference>
<feature type="compositionally biased region" description="Polar residues" evidence="4">
    <location>
        <begin position="468"/>
        <end position="489"/>
    </location>
</feature>
<proteinExistence type="inferred from homology"/>
<evidence type="ECO:0000256" key="4">
    <source>
        <dbReference type="SAM" id="MobiDB-lite"/>
    </source>
</evidence>
<gene>
    <name evidence="6" type="ORF">SEMRO_750_G196950.1</name>
</gene>
<dbReference type="InterPro" id="IPR028307">
    <property type="entry name" value="Lin-54_fam"/>
</dbReference>
<feature type="compositionally biased region" description="Pro residues" evidence="4">
    <location>
        <begin position="97"/>
        <end position="107"/>
    </location>
</feature>
<feature type="compositionally biased region" description="Basic and acidic residues" evidence="4">
    <location>
        <begin position="68"/>
        <end position="87"/>
    </location>
</feature>
<sequence>MATAEPNDTSNDDNNDTSDEVERPVESAFRPTATHATNEQGPQAPTNQQVPQPPFPPSHAPTLYHPPPHHEYHRPIPVRAHETDYSHGHPPPHHPPPHAAYYHPPPHAAYYPPHPDDRRWLGPPPEVSHGQPPPPPPHVYPGYDQHYNKLTTSQSFPPPPSHMPYPYPQPVYPSNNRLDENPPRLPAHEHAPPPSEIATVGASAEGVAREVAVSPTQIESSHRDEVTNMGCTCKKTKCLKLYCQCFAVKIYCGSNCRCLVCFNTTKHEKQRKEAMRIILSRNPAAFDTKFLKTKERQTAQEQKLVLAHKLGCKCRKSACMKKYCECYAGNVKCSPNCRCIGCKNTISGGFGSDKPSNAGMLLPNYDLSMAPQARRSGREPWMMHAAHNLAYLKHGSPVAERPVAAMHDNSADVASMPSLAASSSDTSPDERNEDASAKQNSSAAAAEDESNGNVNSLLLAAMAMTEFQSRNNNGTDRLQTSNSDVSTREMSAAPQQIAKRPSIPRSSPKRKSSEVPEKSNVSRDSKQGGAEEESPGGQSKFTEREMAGSPLDPRELKRTRLGSVLKTMTWAETEEAGQKGTPENAAKGTNATIPETPDAKTAGTDKLTPISARCIDFKRMHVDEKKKLEQP</sequence>
<evidence type="ECO:0000313" key="7">
    <source>
        <dbReference type="Proteomes" id="UP001153069"/>
    </source>
</evidence>
<feature type="compositionally biased region" description="Pro residues" evidence="4">
    <location>
        <begin position="156"/>
        <end position="171"/>
    </location>
</feature>
<dbReference type="EMBL" id="CAICTM010000749">
    <property type="protein sequence ID" value="CAB9515953.1"/>
    <property type="molecule type" value="Genomic_DNA"/>
</dbReference>
<feature type="region of interest" description="Disordered" evidence="4">
    <location>
        <begin position="1"/>
        <end position="192"/>
    </location>
</feature>
<comment type="caution">
    <text evidence="6">The sequence shown here is derived from an EMBL/GenBank/DDBJ whole genome shotgun (WGS) entry which is preliminary data.</text>
</comment>
<feature type="compositionally biased region" description="Basic and acidic residues" evidence="4">
    <location>
        <begin position="177"/>
        <end position="191"/>
    </location>
</feature>
<dbReference type="Proteomes" id="UP001153069">
    <property type="component" value="Unassembled WGS sequence"/>
</dbReference>
<organism evidence="6 7">
    <name type="scientific">Seminavis robusta</name>
    <dbReference type="NCBI Taxonomy" id="568900"/>
    <lineage>
        <taxon>Eukaryota</taxon>
        <taxon>Sar</taxon>
        <taxon>Stramenopiles</taxon>
        <taxon>Ochrophyta</taxon>
        <taxon>Bacillariophyta</taxon>
        <taxon>Bacillariophyceae</taxon>
        <taxon>Bacillariophycidae</taxon>
        <taxon>Naviculales</taxon>
        <taxon>Naviculaceae</taxon>
        <taxon>Seminavis</taxon>
    </lineage>
</organism>
<comment type="similarity">
    <text evidence="2">Belongs to the lin-54 family.</text>
</comment>
<feature type="compositionally biased region" description="Basic and acidic residues" evidence="4">
    <location>
        <begin position="511"/>
        <end position="526"/>
    </location>
</feature>
<keyword evidence="3" id="KW-0539">Nucleus</keyword>
<name>A0A9N8HMJ4_9STRA</name>
<feature type="compositionally biased region" description="Acidic residues" evidence="4">
    <location>
        <begin position="10"/>
        <end position="19"/>
    </location>
</feature>
<feature type="compositionally biased region" description="Polar residues" evidence="4">
    <location>
        <begin position="34"/>
        <end position="50"/>
    </location>
</feature>
<protein>
    <submittedName>
        <fullName evidence="6">Lin-54 homolog</fullName>
    </submittedName>
</protein>
<feature type="domain" description="CRC" evidence="5">
    <location>
        <begin position="227"/>
        <end position="347"/>
    </location>
</feature>
<dbReference type="PROSITE" id="PS51634">
    <property type="entry name" value="CRC"/>
    <property type="match status" value="1"/>
</dbReference>
<accession>A0A9N8HMJ4</accession>
<evidence type="ECO:0000259" key="5">
    <source>
        <dbReference type="PROSITE" id="PS51634"/>
    </source>
</evidence>
<dbReference type="GO" id="GO:0006355">
    <property type="term" value="P:regulation of DNA-templated transcription"/>
    <property type="evidence" value="ECO:0007669"/>
    <property type="project" value="TreeGrafter"/>
</dbReference>
<dbReference type="PANTHER" id="PTHR12446">
    <property type="entry name" value="TESMIN/TSO1-RELATED"/>
    <property type="match status" value="1"/>
</dbReference>
<feature type="compositionally biased region" description="Pro residues" evidence="4">
    <location>
        <begin position="122"/>
        <end position="139"/>
    </location>
</feature>
<dbReference type="InterPro" id="IPR005172">
    <property type="entry name" value="CRC"/>
</dbReference>
<dbReference type="SMART" id="SM01114">
    <property type="entry name" value="CXC"/>
    <property type="match status" value="2"/>
</dbReference>
<feature type="region of interest" description="Disordered" evidence="4">
    <location>
        <begin position="468"/>
        <end position="605"/>
    </location>
</feature>
<comment type="subcellular location">
    <subcellularLocation>
        <location evidence="1">Nucleus</location>
    </subcellularLocation>
</comment>
<dbReference type="Pfam" id="PF03638">
    <property type="entry name" value="TCR"/>
    <property type="match status" value="2"/>
</dbReference>
<dbReference type="OrthoDB" id="48549at2759"/>
<feature type="compositionally biased region" description="Basic and acidic residues" evidence="4">
    <location>
        <begin position="541"/>
        <end position="558"/>
    </location>
</feature>